<evidence type="ECO:0000256" key="1">
    <source>
        <dbReference type="SAM" id="Phobius"/>
    </source>
</evidence>
<keyword evidence="1" id="KW-0472">Membrane</keyword>
<keyword evidence="1" id="KW-0812">Transmembrane</keyword>
<proteinExistence type="predicted"/>
<evidence type="ECO:0000313" key="3">
    <source>
        <dbReference type="Proteomes" id="UP001497472"/>
    </source>
</evidence>
<feature type="transmembrane region" description="Helical" evidence="1">
    <location>
        <begin position="41"/>
        <end position="60"/>
    </location>
</feature>
<organism evidence="2 3">
    <name type="scientific">Leptosia nina</name>
    <dbReference type="NCBI Taxonomy" id="320188"/>
    <lineage>
        <taxon>Eukaryota</taxon>
        <taxon>Metazoa</taxon>
        <taxon>Ecdysozoa</taxon>
        <taxon>Arthropoda</taxon>
        <taxon>Hexapoda</taxon>
        <taxon>Insecta</taxon>
        <taxon>Pterygota</taxon>
        <taxon>Neoptera</taxon>
        <taxon>Endopterygota</taxon>
        <taxon>Lepidoptera</taxon>
        <taxon>Glossata</taxon>
        <taxon>Ditrysia</taxon>
        <taxon>Papilionoidea</taxon>
        <taxon>Pieridae</taxon>
        <taxon>Pierinae</taxon>
        <taxon>Leptosia</taxon>
    </lineage>
</organism>
<keyword evidence="1" id="KW-1133">Transmembrane helix</keyword>
<keyword evidence="3" id="KW-1185">Reference proteome</keyword>
<sequence>MYTQTEELSDIKESSKNLMSGDFERQYKEGMEKGVKGRGCVVFGVSVAALAVWLLVITVVREVQIANLRHEVDQLTANMIGMSANVMSLNQKLTNNRLFNEFKNLEDTCLLKTEPHIQTLMTRRNYQSGRYTGPDKLCDKAVDVTKRVHDL</sequence>
<reference evidence="2 3" key="1">
    <citation type="submission" date="2023-11" db="EMBL/GenBank/DDBJ databases">
        <authorList>
            <person name="Okamura Y."/>
        </authorList>
    </citation>
    <scope>NUCLEOTIDE SEQUENCE [LARGE SCALE GENOMIC DNA]</scope>
</reference>
<dbReference type="Proteomes" id="UP001497472">
    <property type="component" value="Unassembled WGS sequence"/>
</dbReference>
<dbReference type="AlphaFoldDB" id="A0AAV1IT15"/>
<protein>
    <submittedName>
        <fullName evidence="2">Uncharacterized protein</fullName>
    </submittedName>
</protein>
<name>A0AAV1IT15_9NEOP</name>
<dbReference type="EMBL" id="CAVLEF010000001">
    <property type="protein sequence ID" value="CAK1540273.1"/>
    <property type="molecule type" value="Genomic_DNA"/>
</dbReference>
<accession>A0AAV1IT15</accession>
<evidence type="ECO:0000313" key="2">
    <source>
        <dbReference type="EMBL" id="CAK1540273.1"/>
    </source>
</evidence>
<gene>
    <name evidence="2" type="ORF">LNINA_LOCUS341</name>
</gene>
<comment type="caution">
    <text evidence="2">The sequence shown here is derived from an EMBL/GenBank/DDBJ whole genome shotgun (WGS) entry which is preliminary data.</text>
</comment>